<dbReference type="Proteomes" id="UP001354931">
    <property type="component" value="Unassembled WGS sequence"/>
</dbReference>
<sequence>MGIDDLRHQYDDSVRTLGEDHPRTLAACGELAHAYYRERSYVEAFGQQERLLAGVVRVVGADDHVTVSTLANLASIWFAGWLADERPELAVPLYELAVAERRRVSGADDPGTLSARNDLATAYLTSGQAERAAATFEHTLADCLRVLGEGHALTGTVRDNLGSLGSLPIRRERDDTAMAREIATAFTEVLGLRPAVGGGWVSVGIPAIGETLSLPVCDVKRVTRSHTPMGDAALEFVMIDGADVRPLIVLADDVVFAPEDPVRVLQSPIPVVISDAPQLISHAETVAAAERFATTAAEPGANLDTVSAKGLLVRCEIAGALRCGLRSLKAVAWWQRGWEACADDWSLPPFPKDPVWDHLVRCASGPALETTVPAPHTHDREATRQLVAALTVAEFESLRPRLRVGRLDEEFVEIWKSLVPITPAMFADLLLDRLPGAQAEVVLYPDGAGSVDLVLRDGGENRAVLQLRFDFREKDITMDEVRIAADARGSGLFQRLQFNTERLAGALGLDAIRILATGAGSLAFAKAGFPRDPELYDKVNKPTRQGPAGRA</sequence>
<comment type="caution">
    <text evidence="1">The sequence shown here is derived from an EMBL/GenBank/DDBJ whole genome shotgun (WGS) entry which is preliminary data.</text>
</comment>
<organism evidence="1 2">
    <name type="scientific">Streptomyces endophyticus</name>
    <dbReference type="NCBI Taxonomy" id="714166"/>
    <lineage>
        <taxon>Bacteria</taxon>
        <taxon>Bacillati</taxon>
        <taxon>Actinomycetota</taxon>
        <taxon>Actinomycetes</taxon>
        <taxon>Kitasatosporales</taxon>
        <taxon>Streptomycetaceae</taxon>
        <taxon>Streptomyces</taxon>
    </lineage>
</organism>
<dbReference type="SUPFAM" id="SSF48452">
    <property type="entry name" value="TPR-like"/>
    <property type="match status" value="1"/>
</dbReference>
<evidence type="ECO:0000313" key="1">
    <source>
        <dbReference type="EMBL" id="MEB8338330.1"/>
    </source>
</evidence>
<gene>
    <name evidence="1" type="ORF">OKJ99_12570</name>
</gene>
<dbReference type="InterPro" id="IPR053137">
    <property type="entry name" value="NLR-like"/>
</dbReference>
<dbReference type="Gene3D" id="1.25.40.10">
    <property type="entry name" value="Tetratricopeptide repeat domain"/>
    <property type="match status" value="1"/>
</dbReference>
<accession>A0ABU6F2T8</accession>
<dbReference type="InterPro" id="IPR011990">
    <property type="entry name" value="TPR-like_helical_dom_sf"/>
</dbReference>
<dbReference type="EMBL" id="JAOZYC010000093">
    <property type="protein sequence ID" value="MEB8338330.1"/>
    <property type="molecule type" value="Genomic_DNA"/>
</dbReference>
<protein>
    <submittedName>
        <fullName evidence="1">Tetratricopeptide repeat protein</fullName>
    </submittedName>
</protein>
<keyword evidence="2" id="KW-1185">Reference proteome</keyword>
<proteinExistence type="predicted"/>
<dbReference type="PANTHER" id="PTHR46082">
    <property type="entry name" value="ATP/GTP-BINDING PROTEIN-RELATED"/>
    <property type="match status" value="1"/>
</dbReference>
<evidence type="ECO:0000313" key="2">
    <source>
        <dbReference type="Proteomes" id="UP001354931"/>
    </source>
</evidence>
<reference evidence="1 2" key="1">
    <citation type="submission" date="2022-10" db="EMBL/GenBank/DDBJ databases">
        <authorList>
            <person name="Xie J."/>
            <person name="Shen N."/>
        </authorList>
    </citation>
    <scope>NUCLEOTIDE SEQUENCE [LARGE SCALE GENOMIC DNA]</scope>
    <source>
        <strain evidence="1 2">YIM65594</strain>
    </source>
</reference>
<dbReference type="PANTHER" id="PTHR46082:SF6">
    <property type="entry name" value="AAA+ ATPASE DOMAIN-CONTAINING PROTEIN-RELATED"/>
    <property type="match status" value="1"/>
</dbReference>
<dbReference type="RefSeq" id="WP_326016119.1">
    <property type="nucleotide sequence ID" value="NZ_JAOZYC010000093.1"/>
</dbReference>
<dbReference type="Pfam" id="PF13424">
    <property type="entry name" value="TPR_12"/>
    <property type="match status" value="1"/>
</dbReference>
<name>A0ABU6F2T8_9ACTN</name>